<evidence type="ECO:0000313" key="2">
    <source>
        <dbReference type="Proteomes" id="UP000689195"/>
    </source>
</evidence>
<dbReference type="AlphaFoldDB" id="A0A8S1SVM0"/>
<name>A0A8S1SVM0_9CILI</name>
<accession>A0A8S1SVM0</accession>
<organism evidence="1 2">
    <name type="scientific">Paramecium pentaurelia</name>
    <dbReference type="NCBI Taxonomy" id="43138"/>
    <lineage>
        <taxon>Eukaryota</taxon>
        <taxon>Sar</taxon>
        <taxon>Alveolata</taxon>
        <taxon>Ciliophora</taxon>
        <taxon>Intramacronucleata</taxon>
        <taxon>Oligohymenophorea</taxon>
        <taxon>Peniculida</taxon>
        <taxon>Parameciidae</taxon>
        <taxon>Paramecium</taxon>
    </lineage>
</organism>
<comment type="caution">
    <text evidence="1">The sequence shown here is derived from an EMBL/GenBank/DDBJ whole genome shotgun (WGS) entry which is preliminary data.</text>
</comment>
<dbReference type="EMBL" id="CAJJDO010000013">
    <property type="protein sequence ID" value="CAD8144160.1"/>
    <property type="molecule type" value="Genomic_DNA"/>
</dbReference>
<reference evidence="1" key="1">
    <citation type="submission" date="2021-01" db="EMBL/GenBank/DDBJ databases">
        <authorList>
            <consortium name="Genoscope - CEA"/>
            <person name="William W."/>
        </authorList>
    </citation>
    <scope>NUCLEOTIDE SEQUENCE</scope>
</reference>
<dbReference type="Proteomes" id="UP000689195">
    <property type="component" value="Unassembled WGS sequence"/>
</dbReference>
<dbReference type="OrthoDB" id="290326at2759"/>
<keyword evidence="2" id="KW-1185">Reference proteome</keyword>
<evidence type="ECO:0000313" key="1">
    <source>
        <dbReference type="EMBL" id="CAD8144160.1"/>
    </source>
</evidence>
<proteinExistence type="predicted"/>
<sequence length="238" mass="28741">MELSENSQSISGWLQEYDQKTVPQITKPINQQAINKKKLTKRSVSLCQHRQEQEQYKSNLLLQIRNQSQMPLPNYNMNKNNKIQELKRIMEFLQINEQSKFNAYHQYQQNHNLKEEKQEIIQQTKAQFRIKLNSSNKQILQPLQEMNQINASTDRQQNCQTNNIKHRKTHLKTDNNQDLKKSSSIHRILNIKEVKPRMTKQLNEVQYKQKEYELLQLMIEKHKENVQQYLPKKNRYLR</sequence>
<protein>
    <submittedName>
        <fullName evidence="1">Uncharacterized protein</fullName>
    </submittedName>
</protein>
<gene>
    <name evidence="1" type="ORF">PPENT_87.1.T0130088</name>
</gene>